<keyword evidence="2" id="KW-1185">Reference proteome</keyword>
<dbReference type="Pfam" id="PF21040">
    <property type="entry name" value="CEP104-like_TOG"/>
    <property type="match status" value="1"/>
</dbReference>
<dbReference type="Gramene" id="KMS65354">
    <property type="protein sequence ID" value="KMS65354"/>
    <property type="gene ID" value="BVRB_036840"/>
</dbReference>
<gene>
    <name evidence="1" type="ORF">BVRB_036840</name>
</gene>
<evidence type="ECO:0000313" key="2">
    <source>
        <dbReference type="Proteomes" id="UP000035740"/>
    </source>
</evidence>
<dbReference type="OrthoDB" id="66599at2759"/>
<sequence length="148" mass="15794">LARCGRNRVDSMYRGPRTNPVAEVAALDSPDLSLSDPAPLSEIEKLQQSPLIKAFGESVVTLLLSKKAFQHRINALDDIEGIVTGSISGKHVNVDLVSNAVTAVGITLPDAICQVSVRSMCLIETLINKLFPDMLPGAVQECIDPVCA</sequence>
<dbReference type="Proteomes" id="UP000035740">
    <property type="component" value="Unassembled WGS sequence"/>
</dbReference>
<name>A0A0J7YP84_BETVV</name>
<accession>A0A0J7YP84</accession>
<proteinExistence type="predicted"/>
<organism evidence="1 2">
    <name type="scientific">Beta vulgaris subsp. vulgaris</name>
    <name type="common">Beet</name>
    <dbReference type="NCBI Taxonomy" id="3555"/>
    <lineage>
        <taxon>Eukaryota</taxon>
        <taxon>Viridiplantae</taxon>
        <taxon>Streptophyta</taxon>
        <taxon>Embryophyta</taxon>
        <taxon>Tracheophyta</taxon>
        <taxon>Spermatophyta</taxon>
        <taxon>Magnoliopsida</taxon>
        <taxon>eudicotyledons</taxon>
        <taxon>Gunneridae</taxon>
        <taxon>Pentapetalae</taxon>
        <taxon>Caryophyllales</taxon>
        <taxon>Chenopodiaceae</taxon>
        <taxon>Betoideae</taxon>
        <taxon>Beta</taxon>
    </lineage>
</organism>
<protein>
    <submittedName>
        <fullName evidence="1">Uncharacterized protein</fullName>
    </submittedName>
</protein>
<feature type="non-terminal residue" evidence="1">
    <location>
        <position position="1"/>
    </location>
</feature>
<reference evidence="1 2" key="1">
    <citation type="journal article" date="2014" name="Nature">
        <title>The genome of the recently domesticated crop plant sugar beet (Beta vulgaris).</title>
        <authorList>
            <person name="Dohm J.C."/>
            <person name="Minoche A.E."/>
            <person name="Holtgrawe D."/>
            <person name="Capella-Gutierrez S."/>
            <person name="Zakrzewski F."/>
            <person name="Tafer H."/>
            <person name="Rupp O."/>
            <person name="Sorensen T.R."/>
            <person name="Stracke R."/>
            <person name="Reinhardt R."/>
            <person name="Goesmann A."/>
            <person name="Kraft T."/>
            <person name="Schulz B."/>
            <person name="Stadler P.F."/>
            <person name="Schmidt T."/>
            <person name="Gabaldon T."/>
            <person name="Lehrach H."/>
            <person name="Weisshaar B."/>
            <person name="Himmelbauer H."/>
        </authorList>
    </citation>
    <scope>NUCLEOTIDE SEQUENCE [LARGE SCALE GENOMIC DNA]</scope>
    <source>
        <tissue evidence="1">Taproot</tissue>
    </source>
</reference>
<evidence type="ECO:0000313" key="1">
    <source>
        <dbReference type="EMBL" id="KMS65354.1"/>
    </source>
</evidence>
<dbReference type="AlphaFoldDB" id="A0A0J7YP84"/>
<dbReference type="EMBL" id="KQ110095">
    <property type="protein sequence ID" value="KMS65354.1"/>
    <property type="molecule type" value="Genomic_DNA"/>
</dbReference>